<evidence type="ECO:0000256" key="2">
    <source>
        <dbReference type="ARBA" id="ARBA00009009"/>
    </source>
</evidence>
<dbReference type="GO" id="GO:0046677">
    <property type="term" value="P:response to antibiotic"/>
    <property type="evidence" value="ECO:0007669"/>
    <property type="project" value="InterPro"/>
</dbReference>
<sequence>MRRLPNRLASIARRKCRWTLPLIAVAAAGCSDASVEGDPETSAAAAYQQRIEEVPRRPVAPDLSAEERALDDAVFTTANVFEGYVGIAIRDIERGRVIHFNGERMFPQQSLSKLWVALAALEKVDEGELDLAEKVSIRRSDLTVFHQPVRKIVLARGAFHTDYGDLLRRAITESDNTANDMLLRRVGGPPGVRNAIAAGDLGAIKFGPGERAMQSALAGLEWDPSYSIGKRFFEVRKTVPAAQREIAFNGYVNDPVDGASPNAIAAALARLAQGDLLEPPTTDLFLRLLDAVKSGPNRLKGGVPEGWSIGHKTGTGQVLDTVPPGVIGEQAGYNDVGILTAPDGHRYAVVVMIGRTATPVPERMELMHRIVAATVAYHYQAKGEAVPPAMLPPIEES</sequence>
<proteinExistence type="inferred from homology"/>
<dbReference type="InterPro" id="IPR012338">
    <property type="entry name" value="Beta-lactam/transpept-like"/>
</dbReference>
<keyword evidence="6" id="KW-1185">Reference proteome</keyword>
<dbReference type="PANTHER" id="PTHR35333:SF3">
    <property type="entry name" value="BETA-LACTAMASE-TYPE TRANSPEPTIDASE FOLD CONTAINING PROTEIN"/>
    <property type="match status" value="1"/>
</dbReference>
<dbReference type="InterPro" id="IPR000871">
    <property type="entry name" value="Beta-lactam_class-A"/>
</dbReference>
<dbReference type="PROSITE" id="PS51257">
    <property type="entry name" value="PROKAR_LIPOPROTEIN"/>
    <property type="match status" value="1"/>
</dbReference>
<name>A0A845AUS5_9SPHN</name>
<reference evidence="5 6" key="1">
    <citation type="submission" date="2019-12" db="EMBL/GenBank/DDBJ databases">
        <title>Genomic-based taxomic classification of the family Erythrobacteraceae.</title>
        <authorList>
            <person name="Xu L."/>
        </authorList>
    </citation>
    <scope>NUCLEOTIDE SEQUENCE [LARGE SCALE GENOMIC DNA]</scope>
    <source>
        <strain evidence="5 6">JCM 16677</strain>
    </source>
</reference>
<comment type="catalytic activity">
    <reaction evidence="1">
        <text>a beta-lactam + H2O = a substituted beta-amino acid</text>
        <dbReference type="Rhea" id="RHEA:20401"/>
        <dbReference type="ChEBI" id="CHEBI:15377"/>
        <dbReference type="ChEBI" id="CHEBI:35627"/>
        <dbReference type="ChEBI" id="CHEBI:140347"/>
        <dbReference type="EC" id="3.5.2.6"/>
    </reaction>
</comment>
<comment type="caution">
    <text evidence="5">The sequence shown here is derived from an EMBL/GenBank/DDBJ whole genome shotgun (WGS) entry which is preliminary data.</text>
</comment>
<dbReference type="GO" id="GO:0030655">
    <property type="term" value="P:beta-lactam antibiotic catabolic process"/>
    <property type="evidence" value="ECO:0007669"/>
    <property type="project" value="InterPro"/>
</dbReference>
<dbReference type="SUPFAM" id="SSF56601">
    <property type="entry name" value="beta-lactamase/transpeptidase-like"/>
    <property type="match status" value="1"/>
</dbReference>
<dbReference type="GO" id="GO:0008800">
    <property type="term" value="F:beta-lactamase activity"/>
    <property type="evidence" value="ECO:0007669"/>
    <property type="project" value="UniProtKB-EC"/>
</dbReference>
<dbReference type="EMBL" id="WTYE01000001">
    <property type="protein sequence ID" value="MXP32561.1"/>
    <property type="molecule type" value="Genomic_DNA"/>
</dbReference>
<dbReference type="InterPro" id="IPR045155">
    <property type="entry name" value="Beta-lactam_cat"/>
</dbReference>
<organism evidence="5 6">
    <name type="scientific">Parerythrobacter jejuensis</name>
    <dbReference type="NCBI Taxonomy" id="795812"/>
    <lineage>
        <taxon>Bacteria</taxon>
        <taxon>Pseudomonadati</taxon>
        <taxon>Pseudomonadota</taxon>
        <taxon>Alphaproteobacteria</taxon>
        <taxon>Sphingomonadales</taxon>
        <taxon>Erythrobacteraceae</taxon>
        <taxon>Parerythrobacter</taxon>
    </lineage>
</organism>
<protein>
    <recommendedName>
        <fullName evidence="3">beta-lactamase</fullName>
        <ecNumber evidence="3">3.5.2.6</ecNumber>
    </recommendedName>
</protein>
<evidence type="ECO:0000259" key="4">
    <source>
        <dbReference type="Pfam" id="PF13354"/>
    </source>
</evidence>
<dbReference type="PANTHER" id="PTHR35333">
    <property type="entry name" value="BETA-LACTAMASE"/>
    <property type="match status" value="1"/>
</dbReference>
<evidence type="ECO:0000256" key="3">
    <source>
        <dbReference type="ARBA" id="ARBA00012865"/>
    </source>
</evidence>
<dbReference type="Gene3D" id="3.40.710.10">
    <property type="entry name" value="DD-peptidase/beta-lactamase superfamily"/>
    <property type="match status" value="1"/>
</dbReference>
<gene>
    <name evidence="5" type="ORF">GRI94_12090</name>
</gene>
<evidence type="ECO:0000256" key="1">
    <source>
        <dbReference type="ARBA" id="ARBA00001526"/>
    </source>
</evidence>
<evidence type="ECO:0000313" key="6">
    <source>
        <dbReference type="Proteomes" id="UP000446786"/>
    </source>
</evidence>
<evidence type="ECO:0000313" key="5">
    <source>
        <dbReference type="EMBL" id="MXP32561.1"/>
    </source>
</evidence>
<dbReference type="AlphaFoldDB" id="A0A845AUS5"/>
<dbReference type="RefSeq" id="WP_160779892.1">
    <property type="nucleotide sequence ID" value="NZ_BAAAZF010000001.1"/>
</dbReference>
<accession>A0A845AUS5</accession>
<dbReference type="Proteomes" id="UP000446786">
    <property type="component" value="Unassembled WGS sequence"/>
</dbReference>
<comment type="similarity">
    <text evidence="2">Belongs to the class-A beta-lactamase family.</text>
</comment>
<keyword evidence="5" id="KW-0378">Hydrolase</keyword>
<dbReference type="PRINTS" id="PR00118">
    <property type="entry name" value="BLACTAMASEA"/>
</dbReference>
<dbReference type="EC" id="3.5.2.6" evidence="3"/>
<dbReference type="OrthoDB" id="9784149at2"/>
<feature type="domain" description="Beta-lactamase class A catalytic" evidence="4">
    <location>
        <begin position="86"/>
        <end position="352"/>
    </location>
</feature>
<dbReference type="Pfam" id="PF13354">
    <property type="entry name" value="Beta-lactamase2"/>
    <property type="match status" value="1"/>
</dbReference>